<accession>A0AAV0QM66</accession>
<dbReference type="GO" id="GO:0009416">
    <property type="term" value="P:response to light stimulus"/>
    <property type="evidence" value="ECO:0007669"/>
    <property type="project" value="InterPro"/>
</dbReference>
<dbReference type="PANTHER" id="PTHR35720:SF1">
    <property type="entry name" value="PROTEIN PLASTID TRANSCRIPTIONALLY ACTIVE 12, CHLOROPLASTIC"/>
    <property type="match status" value="1"/>
</dbReference>
<comment type="caution">
    <text evidence="2">The sequence shown here is derived from an EMBL/GenBank/DDBJ whole genome shotgun (WGS) entry which is preliminary data.</text>
</comment>
<dbReference type="GO" id="GO:0090228">
    <property type="term" value="P:positive regulation of red or far-red light signaling pathway"/>
    <property type="evidence" value="ECO:0007669"/>
    <property type="project" value="InterPro"/>
</dbReference>
<name>A0AAV0QM66_9ROSI</name>
<evidence type="ECO:0000256" key="1">
    <source>
        <dbReference type="SAM" id="MobiDB-lite"/>
    </source>
</evidence>
<dbReference type="GO" id="GO:0045893">
    <property type="term" value="P:positive regulation of DNA-templated transcription"/>
    <property type="evidence" value="ECO:0007669"/>
    <property type="project" value="TreeGrafter"/>
</dbReference>
<evidence type="ECO:0008006" key="4">
    <source>
        <dbReference type="Google" id="ProtNLM"/>
    </source>
</evidence>
<organism evidence="2 3">
    <name type="scientific">Linum tenue</name>
    <dbReference type="NCBI Taxonomy" id="586396"/>
    <lineage>
        <taxon>Eukaryota</taxon>
        <taxon>Viridiplantae</taxon>
        <taxon>Streptophyta</taxon>
        <taxon>Embryophyta</taxon>
        <taxon>Tracheophyta</taxon>
        <taxon>Spermatophyta</taxon>
        <taxon>Magnoliopsida</taxon>
        <taxon>eudicotyledons</taxon>
        <taxon>Gunneridae</taxon>
        <taxon>Pentapetalae</taxon>
        <taxon>rosids</taxon>
        <taxon>fabids</taxon>
        <taxon>Malpighiales</taxon>
        <taxon>Linaceae</taxon>
        <taxon>Linum</taxon>
    </lineage>
</organism>
<reference evidence="2" key="1">
    <citation type="submission" date="2022-08" db="EMBL/GenBank/DDBJ databases">
        <authorList>
            <person name="Gutierrez-Valencia J."/>
        </authorList>
    </citation>
    <scope>NUCLEOTIDE SEQUENCE</scope>
</reference>
<gene>
    <name evidence="2" type="ORF">LITE_LOCUS43570</name>
</gene>
<dbReference type="GO" id="GO:0042793">
    <property type="term" value="P:plastid transcription"/>
    <property type="evidence" value="ECO:0007669"/>
    <property type="project" value="TreeGrafter"/>
</dbReference>
<dbReference type="PANTHER" id="PTHR35720">
    <property type="entry name" value="PROTEIN PLASTID TRANSCRIPTIONALLY ACTIVE 12, CHLOROPLASTIC"/>
    <property type="match status" value="1"/>
</dbReference>
<dbReference type="GO" id="GO:0005634">
    <property type="term" value="C:nucleus"/>
    <property type="evidence" value="ECO:0007669"/>
    <property type="project" value="InterPro"/>
</dbReference>
<feature type="region of interest" description="Disordered" evidence="1">
    <location>
        <begin position="150"/>
        <end position="221"/>
    </location>
</feature>
<dbReference type="InterPro" id="IPR034581">
    <property type="entry name" value="PTAC12"/>
</dbReference>
<feature type="compositionally biased region" description="Low complexity" evidence="1">
    <location>
        <begin position="184"/>
        <end position="199"/>
    </location>
</feature>
<evidence type="ECO:0000313" key="2">
    <source>
        <dbReference type="EMBL" id="CAI0545403.1"/>
    </source>
</evidence>
<dbReference type="AlphaFoldDB" id="A0AAV0QM66"/>
<feature type="non-terminal residue" evidence="2">
    <location>
        <position position="1"/>
    </location>
</feature>
<proteinExistence type="predicted"/>
<protein>
    <recommendedName>
        <fullName evidence="4">Plastid transcriptionally active 12</fullName>
    </recommendedName>
</protein>
<dbReference type="Proteomes" id="UP001154282">
    <property type="component" value="Unassembled WGS sequence"/>
</dbReference>
<evidence type="ECO:0000313" key="3">
    <source>
        <dbReference type="Proteomes" id="UP001154282"/>
    </source>
</evidence>
<dbReference type="GO" id="GO:0009507">
    <property type="term" value="C:chloroplast"/>
    <property type="evidence" value="ECO:0007669"/>
    <property type="project" value="InterPro"/>
</dbReference>
<keyword evidence="3" id="KW-1185">Reference proteome</keyword>
<dbReference type="EMBL" id="CAMGYJ010000009">
    <property type="protein sequence ID" value="CAI0545403.1"/>
    <property type="molecule type" value="Genomic_DNA"/>
</dbReference>
<sequence>FLPGIQVDPARLSYPFSTSSWVLGTASFLVSTKLKLKPWKNLPKIPKHCRWEFRSLPIRVARHLSKKPALAATMVSLPTTWLYQDRGLRITISPHRVRKPGLPSLFPSGVCAIRSRKQPRLLHRIRCENEDEDEGIEHVYVERPPYHSYFDSTSGQLEPASGARASIPGEDCWPEGTSDRVRAARAPAPAGAISAGSSSNGQNPGSRRRKHRASATGPRSSDAIIEVKDLGNVAAEETIVEEETAEEPRDESSEYVIYQMEPEVEEETGFALDKKLGRPHPFIDPKVKKPIEGTLPEEELWWNWKKPEEEQWSRWQRRKPDVETVFLKAMAENGEVKLYGETPSLTETALYRARKHLYKEERLRLEQEKLERIGPMAYYSEWVKAWQRDTSREAVEKHFQETGQDETMQLMEMFSYQTDREYRIMMGTDIRIKRDPLAMRLKEDQIKQIWGGDPVYPTINYKQDPNEIIDYRGPDFHEPTPNMVAYLKEHGKLISRHELEQTLAKEKTEQVELTDMDDAMARAVDIGENDVTFVKEEEETSDVEEEDEDSKLPRNWSVLKTAPELRKSKPKAKKEGAMNLDEAIDDSENLTDFLMDFEEE</sequence>